<feature type="chain" id="PRO_5018316349" description="Lipoprotein" evidence="1">
    <location>
        <begin position="26"/>
        <end position="403"/>
    </location>
</feature>
<dbReference type="InterPro" id="IPR058072">
    <property type="entry name" value="LIC12708-like"/>
</dbReference>
<evidence type="ECO:0000313" key="2">
    <source>
        <dbReference type="EMBL" id="SLM10042.1"/>
    </source>
</evidence>
<organism evidence="2">
    <name type="scientific">uncultured spirochete</name>
    <dbReference type="NCBI Taxonomy" id="156406"/>
    <lineage>
        <taxon>Bacteria</taxon>
        <taxon>Pseudomonadati</taxon>
        <taxon>Spirochaetota</taxon>
        <taxon>Spirochaetia</taxon>
        <taxon>Spirochaetales</taxon>
        <taxon>environmental samples</taxon>
    </lineage>
</organism>
<dbReference type="SUPFAM" id="SSF63829">
    <property type="entry name" value="Calcium-dependent phosphotriesterase"/>
    <property type="match status" value="1"/>
</dbReference>
<gene>
    <name evidence="2" type="ORF">SPIROBIBN47_110016</name>
</gene>
<proteinExistence type="predicted"/>
<sequence>MNRRCTRTLLLLGVLLVLASCKVSSDEAKTHALFDIGYGKTDFTLDLSASEKNNIGLSINKGIFHILSRGEAKILSISSYGQTLAMWYDPARGSAPMILKDVKIDAGSSKEDMGRFATQVSFVDPWPMAADSRQTLYVADRKSNQVSANGTENSAYGAEPDRIVRRFDANGKELGPLGQEGIAGSPFPEIMRLEITENDTLAVICASETETLVYFYDRNGVFLHLLKLKDNTLPIPAQILKKNPEGKGLRIIPSLESIIPAYVAGKTEVILKINYYLENYDVGTGVTLSIDQLGGWILQIDASAGSILNAFPLQSGMSETGVNLQLVAAKKDSFLTIRWADQYLGGELLKFDSSGKVTGKLSIRCPDEAAAFVAMTVGDDGYLYLLASLPSALRMYAWKIPGM</sequence>
<protein>
    <recommendedName>
        <fullName evidence="3">Lipoprotein</fullName>
    </recommendedName>
</protein>
<dbReference type="NCBIfam" id="NF047780">
    <property type="entry name" value="LIC12708_fam"/>
    <property type="match status" value="1"/>
</dbReference>
<dbReference type="AlphaFoldDB" id="A0A3P3XFU8"/>
<dbReference type="PROSITE" id="PS51257">
    <property type="entry name" value="PROKAR_LIPOPROTEIN"/>
    <property type="match status" value="1"/>
</dbReference>
<keyword evidence="1" id="KW-0732">Signal</keyword>
<dbReference type="EMBL" id="FWDM01000003">
    <property type="protein sequence ID" value="SLM10042.1"/>
    <property type="molecule type" value="Genomic_DNA"/>
</dbReference>
<evidence type="ECO:0000256" key="1">
    <source>
        <dbReference type="SAM" id="SignalP"/>
    </source>
</evidence>
<accession>A0A3P3XFU8</accession>
<evidence type="ECO:0008006" key="3">
    <source>
        <dbReference type="Google" id="ProtNLM"/>
    </source>
</evidence>
<name>A0A3P3XFU8_9SPIR</name>
<feature type="signal peptide" evidence="1">
    <location>
        <begin position="1"/>
        <end position="25"/>
    </location>
</feature>
<reference evidence="2" key="1">
    <citation type="submission" date="2017-02" db="EMBL/GenBank/DDBJ databases">
        <authorList>
            <person name="Regsiter A."/>
            <person name="William W."/>
        </authorList>
    </citation>
    <scope>NUCLEOTIDE SEQUENCE</scope>
    <source>
        <strain evidence="2">Bib</strain>
    </source>
</reference>